<dbReference type="GO" id="GO:0003963">
    <property type="term" value="F:RNA-3'-phosphate cyclase activity"/>
    <property type="evidence" value="ECO:0007669"/>
    <property type="project" value="UniProtKB-UniRule"/>
</dbReference>
<sequence>MIKIDGSYGEGGGQILRTALSLSAILNKQFAIYNIRKGRKKPGLLAQHLTGVNAARQITDARVTGDKFGSLSLTFEPKALKGGEYEFNVAEERGSAGSVTLVAQTILPILFFADKESVVTLKGGTHVPFSPLFDYLKEILLPTIANFGYEAEASLKAFGFYPVGGGEIILKIKKAIANTKTQFNLQTRGNLKEIKIVSKVANLPLSIAERQKARLIERLREADQTLLGRISEQCTVVKASCPGTYLFMKAEFENIRAGFSALGAKGKPAEKVADELFEAAIDYLNQNEVFDPHLADQILIFLSILKKPFIFTTTKITNHLLTNIWVISQFLPELKIEVKDKQITSSIRCQTN</sequence>
<dbReference type="NCBIfam" id="TIGR03399">
    <property type="entry name" value="RNA_3prim_cycl"/>
    <property type="match status" value="1"/>
</dbReference>
<reference evidence="9" key="1">
    <citation type="journal article" date="2020" name="mSystems">
        <title>Genome- and Community-Level Interaction Insights into Carbon Utilization and Element Cycling Functions of Hydrothermarchaeota in Hydrothermal Sediment.</title>
        <authorList>
            <person name="Zhou Z."/>
            <person name="Liu Y."/>
            <person name="Xu W."/>
            <person name="Pan J."/>
            <person name="Luo Z.H."/>
            <person name="Li M."/>
        </authorList>
    </citation>
    <scope>NUCLEOTIDE SEQUENCE [LARGE SCALE GENOMIC DNA]</scope>
    <source>
        <strain evidence="9">SpSt-876</strain>
    </source>
</reference>
<evidence type="ECO:0000256" key="6">
    <source>
        <dbReference type="NCBIfam" id="TIGR03399"/>
    </source>
</evidence>
<comment type="subcellular location">
    <subcellularLocation>
        <location evidence="5">Cytoplasm</location>
    </subcellularLocation>
</comment>
<dbReference type="Pfam" id="PF01137">
    <property type="entry name" value="RTC"/>
    <property type="match status" value="1"/>
</dbReference>
<comment type="catalytic activity">
    <reaction evidence="4 5">
        <text>a 3'-end 3'-phospho-ribonucleotide-RNA + ATP = a 3'-end 2',3'-cyclophospho-ribonucleotide-RNA + AMP + diphosphate</text>
        <dbReference type="Rhea" id="RHEA:23976"/>
        <dbReference type="Rhea" id="RHEA-COMP:10463"/>
        <dbReference type="Rhea" id="RHEA-COMP:10464"/>
        <dbReference type="ChEBI" id="CHEBI:30616"/>
        <dbReference type="ChEBI" id="CHEBI:33019"/>
        <dbReference type="ChEBI" id="CHEBI:83062"/>
        <dbReference type="ChEBI" id="CHEBI:83064"/>
        <dbReference type="ChEBI" id="CHEBI:456215"/>
        <dbReference type="EC" id="6.5.1.4"/>
    </reaction>
</comment>
<keyword evidence="2 5" id="KW-0436">Ligase</keyword>
<keyword evidence="3 5" id="KW-0547">Nucleotide-binding</keyword>
<organism evidence="9">
    <name type="scientific">candidate division WOR-3 bacterium</name>
    <dbReference type="NCBI Taxonomy" id="2052148"/>
    <lineage>
        <taxon>Bacteria</taxon>
        <taxon>Bacteria division WOR-3</taxon>
    </lineage>
</organism>
<dbReference type="GO" id="GO:0006396">
    <property type="term" value="P:RNA processing"/>
    <property type="evidence" value="ECO:0007669"/>
    <property type="project" value="UniProtKB-UniRule"/>
</dbReference>
<dbReference type="EC" id="6.5.1.4" evidence="5 6"/>
<dbReference type="InterPro" id="IPR017770">
    <property type="entry name" value="RNA3'_term_phos_cyc_type_1"/>
</dbReference>
<dbReference type="InterPro" id="IPR036553">
    <property type="entry name" value="RPTC_insert"/>
</dbReference>
<dbReference type="AlphaFoldDB" id="A0A7C6EE57"/>
<keyword evidence="5" id="KW-0963">Cytoplasm</keyword>
<evidence type="ECO:0000259" key="7">
    <source>
        <dbReference type="Pfam" id="PF01137"/>
    </source>
</evidence>
<accession>A0A7C6EE57</accession>
<dbReference type="GO" id="GO:0005737">
    <property type="term" value="C:cytoplasm"/>
    <property type="evidence" value="ECO:0007669"/>
    <property type="project" value="UniProtKB-SubCell"/>
</dbReference>
<proteinExistence type="inferred from homology"/>
<evidence type="ECO:0000256" key="3">
    <source>
        <dbReference type="ARBA" id="ARBA00022741"/>
    </source>
</evidence>
<dbReference type="SUPFAM" id="SSF52913">
    <property type="entry name" value="RNA 3'-terminal phosphate cyclase, RPTC, insert domain"/>
    <property type="match status" value="1"/>
</dbReference>
<feature type="binding site" evidence="5">
    <location>
        <begin position="293"/>
        <end position="297"/>
    </location>
    <ligand>
        <name>ATP</name>
        <dbReference type="ChEBI" id="CHEBI:30616"/>
    </ligand>
</feature>
<dbReference type="Gene3D" id="3.65.10.20">
    <property type="entry name" value="RNA 3'-terminal phosphate cyclase domain"/>
    <property type="match status" value="1"/>
</dbReference>
<feature type="binding site" evidence="5">
    <location>
        <position position="104"/>
    </location>
    <ligand>
        <name>ATP</name>
        <dbReference type="ChEBI" id="CHEBI:30616"/>
    </ligand>
</feature>
<dbReference type="HAMAP" id="MF_00200">
    <property type="entry name" value="RTC"/>
    <property type="match status" value="1"/>
</dbReference>
<dbReference type="PANTHER" id="PTHR11096:SF0">
    <property type="entry name" value="RNA 3'-TERMINAL PHOSPHATE CYCLASE"/>
    <property type="match status" value="1"/>
</dbReference>
<dbReference type="Gene3D" id="3.30.360.20">
    <property type="entry name" value="RNA 3'-terminal phosphate cyclase, insert domain"/>
    <property type="match status" value="1"/>
</dbReference>
<gene>
    <name evidence="5" type="primary">rtcA</name>
    <name evidence="9" type="ORF">ENW73_09880</name>
</gene>
<feature type="domain" description="RNA 3'-terminal phosphate cyclase" evidence="7">
    <location>
        <begin position="8"/>
        <end position="332"/>
    </location>
</feature>
<comment type="caution">
    <text evidence="9">The sequence shown here is derived from an EMBL/GenBank/DDBJ whole genome shotgun (WGS) entry which is preliminary data.</text>
</comment>
<evidence type="ECO:0000259" key="8">
    <source>
        <dbReference type="Pfam" id="PF05189"/>
    </source>
</evidence>
<keyword evidence="5" id="KW-0067">ATP-binding</keyword>
<comment type="function">
    <text evidence="5">Catalyzes the conversion of 3'-phosphate to a 2',3'-cyclic phosphodiester at the end of RNA. The mechanism of action of the enzyme occurs in 3 steps: (A) adenylation of the enzyme by ATP; (B) transfer of adenylate to an RNA-N3'P to produce RNA-N3'PP5'A; (C) and attack of the adjacent 2'-hydroxyl on the 3'-phosphorus in the diester linkage to produce the cyclic end product. The biological role of this enzyme is unknown but it is likely to function in some aspects of cellular RNA processing.</text>
</comment>
<comment type="similarity">
    <text evidence="1 5">Belongs to the RNA 3'-terminal cyclase family. Type 1 subfamily.</text>
</comment>
<evidence type="ECO:0000256" key="1">
    <source>
        <dbReference type="ARBA" id="ARBA00009206"/>
    </source>
</evidence>
<dbReference type="PANTHER" id="PTHR11096">
    <property type="entry name" value="RNA 3' TERMINAL PHOSPHATE CYCLASE"/>
    <property type="match status" value="1"/>
</dbReference>
<evidence type="ECO:0000256" key="4">
    <source>
        <dbReference type="ARBA" id="ARBA00024481"/>
    </source>
</evidence>
<dbReference type="EMBL" id="DTLI01000234">
    <property type="protein sequence ID" value="HHS53139.1"/>
    <property type="molecule type" value="Genomic_DNA"/>
</dbReference>
<evidence type="ECO:0000313" key="9">
    <source>
        <dbReference type="EMBL" id="HHS53139.1"/>
    </source>
</evidence>
<feature type="active site" description="Tele-AMP-histidine intermediate" evidence="5">
    <location>
        <position position="319"/>
    </location>
</feature>
<dbReference type="GO" id="GO:0005524">
    <property type="term" value="F:ATP binding"/>
    <property type="evidence" value="ECO:0007669"/>
    <property type="project" value="UniProtKB-KW"/>
</dbReference>
<feature type="domain" description="RNA 3'-terminal phosphate cyclase insert" evidence="8">
    <location>
        <begin position="187"/>
        <end position="284"/>
    </location>
</feature>
<dbReference type="PIRSF" id="PIRSF005378">
    <property type="entry name" value="RNA3'_term_phos_cycl_euk"/>
    <property type="match status" value="1"/>
</dbReference>
<evidence type="ECO:0000256" key="2">
    <source>
        <dbReference type="ARBA" id="ARBA00022598"/>
    </source>
</evidence>
<evidence type="ECO:0000256" key="5">
    <source>
        <dbReference type="HAMAP-Rule" id="MF_00200"/>
    </source>
</evidence>
<dbReference type="InterPro" id="IPR023797">
    <property type="entry name" value="RNA3'_phos_cyclase_dom"/>
</dbReference>
<dbReference type="SUPFAM" id="SSF55205">
    <property type="entry name" value="EPT/RTPC-like"/>
    <property type="match status" value="1"/>
</dbReference>
<dbReference type="InterPro" id="IPR037136">
    <property type="entry name" value="RNA3'_phos_cyclase_dom_sf"/>
</dbReference>
<protein>
    <recommendedName>
        <fullName evidence="5 6">RNA 3'-terminal phosphate cyclase</fullName>
        <shortName evidence="5">RNA cyclase</shortName>
        <shortName evidence="5">RNA-3'-phosphate cyclase</shortName>
        <ecNumber evidence="5 6">6.5.1.4</ecNumber>
    </recommendedName>
</protein>
<dbReference type="InterPro" id="IPR013792">
    <property type="entry name" value="RNA3'P_cycl/enolpyr_Trfase_a/b"/>
</dbReference>
<name>A0A7C6EE57_UNCW3</name>
<dbReference type="NCBIfam" id="NF003246">
    <property type="entry name" value="PRK04204.1-2"/>
    <property type="match status" value="1"/>
</dbReference>
<dbReference type="InterPro" id="IPR000228">
    <property type="entry name" value="RNA3'_term_phos_cyc"/>
</dbReference>
<dbReference type="Pfam" id="PF05189">
    <property type="entry name" value="RTC_insert"/>
    <property type="match status" value="1"/>
</dbReference>
<dbReference type="InterPro" id="IPR013791">
    <property type="entry name" value="RNA3'-term_phos_cycl_insert"/>
</dbReference>